<keyword evidence="3" id="KW-0378">Hydrolase</keyword>
<organism evidence="5 6">
    <name type="scientific">Paracoccus aestuariivivens</name>
    <dbReference type="NCBI Taxonomy" id="1820333"/>
    <lineage>
        <taxon>Bacteria</taxon>
        <taxon>Pseudomonadati</taxon>
        <taxon>Pseudomonadota</taxon>
        <taxon>Alphaproteobacteria</taxon>
        <taxon>Rhodobacterales</taxon>
        <taxon>Paracoccaceae</taxon>
        <taxon>Paracoccus</taxon>
    </lineage>
</organism>
<evidence type="ECO:0000259" key="4">
    <source>
        <dbReference type="Pfam" id="PF04586"/>
    </source>
</evidence>
<dbReference type="OrthoDB" id="9804926at2"/>
<sequence length="228" mass="24780">MDPLQKYTDDLRIAAAIEIDTKAQADGRITGWASTYGGEPDRHGDIVTPGAFTKSLAEHQRRGTRPAMLWSHQMESPVGNWLDFHDDPKGLRVTGQFNLKTERGREAFEHAKAGDVGAFSIGFTTPEGGRRYLGKGVWALDEVDLVEISLVAAPANRNAVVTAVKAAPLLSTKSEAVEFLRQAGLPKAAAQRFAAGGFPALAPDTFAQERVQKLADIIEQATNRMRLK</sequence>
<gene>
    <name evidence="5" type="ORF">GL286_07495</name>
</gene>
<dbReference type="InterPro" id="IPR006433">
    <property type="entry name" value="Prohead_protease"/>
</dbReference>
<evidence type="ECO:0000256" key="2">
    <source>
        <dbReference type="ARBA" id="ARBA00022670"/>
    </source>
</evidence>
<feature type="domain" description="Prohead serine protease" evidence="4">
    <location>
        <begin position="20"/>
        <end position="164"/>
    </location>
</feature>
<evidence type="ECO:0000256" key="1">
    <source>
        <dbReference type="ARBA" id="ARBA00022612"/>
    </source>
</evidence>
<dbReference type="RefSeq" id="WP_155094952.1">
    <property type="nucleotide sequence ID" value="NZ_WMIE01000003.1"/>
</dbReference>
<name>A0A6L6J7M6_9RHOB</name>
<evidence type="ECO:0000256" key="3">
    <source>
        <dbReference type="ARBA" id="ARBA00022801"/>
    </source>
</evidence>
<keyword evidence="6" id="KW-1185">Reference proteome</keyword>
<protein>
    <submittedName>
        <fullName evidence="5">HK97 family phage prohead protease</fullName>
    </submittedName>
</protein>
<dbReference type="AlphaFoldDB" id="A0A6L6J7M6"/>
<keyword evidence="2 5" id="KW-0645">Protease</keyword>
<dbReference type="Proteomes" id="UP000478183">
    <property type="component" value="Unassembled WGS sequence"/>
</dbReference>
<accession>A0A6L6J7M6</accession>
<proteinExistence type="predicted"/>
<dbReference type="GO" id="GO:0008233">
    <property type="term" value="F:peptidase activity"/>
    <property type="evidence" value="ECO:0007669"/>
    <property type="project" value="UniProtKB-KW"/>
</dbReference>
<dbReference type="EMBL" id="WMIE01000003">
    <property type="protein sequence ID" value="MTH77566.1"/>
    <property type="molecule type" value="Genomic_DNA"/>
</dbReference>
<evidence type="ECO:0000313" key="5">
    <source>
        <dbReference type="EMBL" id="MTH77566.1"/>
    </source>
</evidence>
<comment type="caution">
    <text evidence="5">The sequence shown here is derived from an EMBL/GenBank/DDBJ whole genome shotgun (WGS) entry which is preliminary data.</text>
</comment>
<keyword evidence="1" id="KW-1188">Viral release from host cell</keyword>
<evidence type="ECO:0000313" key="6">
    <source>
        <dbReference type="Proteomes" id="UP000478183"/>
    </source>
</evidence>
<dbReference type="NCBIfam" id="TIGR01543">
    <property type="entry name" value="proheadase_HK97"/>
    <property type="match status" value="1"/>
</dbReference>
<dbReference type="GO" id="GO:0006508">
    <property type="term" value="P:proteolysis"/>
    <property type="evidence" value="ECO:0007669"/>
    <property type="project" value="UniProtKB-KW"/>
</dbReference>
<dbReference type="InterPro" id="IPR054613">
    <property type="entry name" value="Peptidase_S78_dom"/>
</dbReference>
<dbReference type="Pfam" id="PF04586">
    <property type="entry name" value="Peptidase_S78"/>
    <property type="match status" value="1"/>
</dbReference>
<reference evidence="5 6" key="1">
    <citation type="submission" date="2019-11" db="EMBL/GenBank/DDBJ databases">
        <authorList>
            <person name="Dong K."/>
        </authorList>
    </citation>
    <scope>NUCLEOTIDE SEQUENCE [LARGE SCALE GENOMIC DNA]</scope>
    <source>
        <strain evidence="5 6">NBRC 111993</strain>
    </source>
</reference>